<accession>A0A8J4EIP4</accession>
<dbReference type="InterPro" id="IPR029485">
    <property type="entry name" value="CAT_C"/>
</dbReference>
<dbReference type="EMBL" id="BOPO01000003">
    <property type="protein sequence ID" value="GIL25103.1"/>
    <property type="molecule type" value="Genomic_DNA"/>
</dbReference>
<sequence>MLPLATALACLYLMLNLSVATWLRFLVWLVVGLAVYFGYGRRNTKLRDDRDT</sequence>
<gene>
    <name evidence="3" type="ORF">NUM_03580</name>
</gene>
<feature type="transmembrane region" description="Helical" evidence="1">
    <location>
        <begin position="20"/>
        <end position="39"/>
    </location>
</feature>
<protein>
    <recommendedName>
        <fullName evidence="2">Cationic amino acid transporter C-terminal domain-containing protein</fullName>
    </recommendedName>
</protein>
<evidence type="ECO:0000313" key="3">
    <source>
        <dbReference type="EMBL" id="GIL25103.1"/>
    </source>
</evidence>
<keyword evidence="1" id="KW-0812">Transmembrane</keyword>
<keyword evidence="1" id="KW-1133">Transmembrane helix</keyword>
<keyword evidence="4" id="KW-1185">Reference proteome</keyword>
<comment type="caution">
    <text evidence="3">The sequence shown here is derived from an EMBL/GenBank/DDBJ whole genome shotgun (WGS) entry which is preliminary data.</text>
</comment>
<proteinExistence type="predicted"/>
<organism evidence="3 4">
    <name type="scientific">Actinocatenispora comari</name>
    <dbReference type="NCBI Taxonomy" id="2807577"/>
    <lineage>
        <taxon>Bacteria</taxon>
        <taxon>Bacillati</taxon>
        <taxon>Actinomycetota</taxon>
        <taxon>Actinomycetes</taxon>
        <taxon>Micromonosporales</taxon>
        <taxon>Micromonosporaceae</taxon>
        <taxon>Actinocatenispora</taxon>
    </lineage>
</organism>
<keyword evidence="1" id="KW-0472">Membrane</keyword>
<dbReference type="Proteomes" id="UP000614996">
    <property type="component" value="Unassembled WGS sequence"/>
</dbReference>
<dbReference type="AlphaFoldDB" id="A0A8J4EIP4"/>
<evidence type="ECO:0000256" key="1">
    <source>
        <dbReference type="SAM" id="Phobius"/>
    </source>
</evidence>
<dbReference type="Pfam" id="PF13906">
    <property type="entry name" value="AA_permease_C"/>
    <property type="match status" value="1"/>
</dbReference>
<reference evidence="4" key="1">
    <citation type="journal article" date="2021" name="Int. J. Syst. Evol. Microbiol.">
        <title>Actinocatenispora comari sp. nov., an endophytic actinomycete isolated from aerial parts of Comarum salesowianum.</title>
        <authorList>
            <person name="Oyunbileg N."/>
            <person name="Iizaka Y."/>
            <person name="Hamada M."/>
            <person name="Davaapurev B.O."/>
            <person name="Fukumoto A."/>
            <person name="Tsetseg B."/>
            <person name="Kato F."/>
            <person name="Tamura T."/>
            <person name="Batkhuu J."/>
            <person name="Anzai Y."/>
        </authorList>
    </citation>
    <scope>NUCLEOTIDE SEQUENCE [LARGE SCALE GENOMIC DNA]</scope>
    <source>
        <strain evidence="4">NUM-2625</strain>
    </source>
</reference>
<name>A0A8J4EIP4_9ACTN</name>
<evidence type="ECO:0000259" key="2">
    <source>
        <dbReference type="Pfam" id="PF13906"/>
    </source>
</evidence>
<evidence type="ECO:0000313" key="4">
    <source>
        <dbReference type="Proteomes" id="UP000614996"/>
    </source>
</evidence>
<feature type="domain" description="Cationic amino acid transporter C-terminal" evidence="2">
    <location>
        <begin position="2"/>
        <end position="43"/>
    </location>
</feature>